<dbReference type="EMBL" id="JAJOMB010000040">
    <property type="protein sequence ID" value="MCD5317064.1"/>
    <property type="molecule type" value="Genomic_DNA"/>
</dbReference>
<comment type="caution">
    <text evidence="1">The sequence shown here is derived from an EMBL/GenBank/DDBJ whole genome shotgun (WGS) entry which is preliminary data.</text>
</comment>
<evidence type="ECO:0000313" key="1">
    <source>
        <dbReference type="EMBL" id="MCD5317064.1"/>
    </source>
</evidence>
<accession>A0A9X1SYL7</accession>
<proteinExistence type="predicted"/>
<sequence length="167" mass="19108">MNGYEIKIDGTSVTYLPPGAEPADSANIYGRERLRLIDDMDPARTRQVIEHWHRPMPSIVAHLFWTDDTDLEQLDLKVAAGQVTDRDFFGAIPVERMDIKCRRCGTHIDLLKWQLTNPLLKSDFIERDKRQNYLKECPHCGNDIHAKAVYVFSWTPPEDGGTVRGSV</sequence>
<gene>
    <name evidence="1" type="ORF">LR394_39835</name>
</gene>
<keyword evidence="2" id="KW-1185">Reference proteome</keyword>
<dbReference type="Proteomes" id="UP001138997">
    <property type="component" value="Unassembled WGS sequence"/>
</dbReference>
<dbReference type="RefSeq" id="WP_231449916.1">
    <property type="nucleotide sequence ID" value="NZ_JAJOMB010000040.1"/>
</dbReference>
<protein>
    <submittedName>
        <fullName evidence="1">Uncharacterized protein</fullName>
    </submittedName>
</protein>
<name>A0A9X1SYL7_9ACTN</name>
<dbReference type="AlphaFoldDB" id="A0A9X1SYL7"/>
<organism evidence="1 2">
    <name type="scientific">Kineosporia babensis</name>
    <dbReference type="NCBI Taxonomy" id="499548"/>
    <lineage>
        <taxon>Bacteria</taxon>
        <taxon>Bacillati</taxon>
        <taxon>Actinomycetota</taxon>
        <taxon>Actinomycetes</taxon>
        <taxon>Kineosporiales</taxon>
        <taxon>Kineosporiaceae</taxon>
        <taxon>Kineosporia</taxon>
    </lineage>
</organism>
<reference evidence="1" key="1">
    <citation type="submission" date="2021-11" db="EMBL/GenBank/DDBJ databases">
        <title>Streptomyces corallinus and Kineosporia corallina sp. nov., two new coral-derived marine actinobacteria.</title>
        <authorList>
            <person name="Buangrab K."/>
            <person name="Sutthacheep M."/>
            <person name="Yeemin T."/>
            <person name="Harunari E."/>
            <person name="Igarashi Y."/>
            <person name="Sripreechasak P."/>
            <person name="Kanchanasin P."/>
            <person name="Tanasupawat S."/>
            <person name="Phongsopitanun W."/>
        </authorList>
    </citation>
    <scope>NUCLEOTIDE SEQUENCE</scope>
    <source>
        <strain evidence="1">JCM 31032</strain>
    </source>
</reference>
<evidence type="ECO:0000313" key="2">
    <source>
        <dbReference type="Proteomes" id="UP001138997"/>
    </source>
</evidence>